<dbReference type="AlphaFoldDB" id="A0A267MG73"/>
<sequence length="155" mass="17046">MGIGPSTKETTLHHFRDPLLNIVSKDEDVDLLGVLIVGTPQANEEKEFVGRMAAQWAEMSRADGVIISVDGWGNSHVDYANTIEEIGKRQIPLVGLSFVGTQAQFVVTNKYMDTIVDFNKSDEGIETEVVGQNTVTDLDAKKALALLKLKMRKSK</sequence>
<protein>
    <submittedName>
        <fullName evidence="2">Proline reductase</fullName>
    </submittedName>
</protein>
<dbReference type="OrthoDB" id="2284759at2"/>
<dbReference type="InterPro" id="IPR015417">
    <property type="entry name" value="Gly_reductase_pB_sua/b"/>
</dbReference>
<reference evidence="2 3" key="1">
    <citation type="submission" date="2017-06" db="EMBL/GenBank/DDBJ databases">
        <title>Draft genome sequence of anaerobic fermentative bacterium Anaeromicrobium sediminis DY2726D isolated from West Pacific Ocean sediments.</title>
        <authorList>
            <person name="Zeng X."/>
        </authorList>
    </citation>
    <scope>NUCLEOTIDE SEQUENCE [LARGE SCALE GENOMIC DNA]</scope>
    <source>
        <strain evidence="2 3">DY2726D</strain>
    </source>
</reference>
<organism evidence="2 3">
    <name type="scientific">Anaeromicrobium sediminis</name>
    <dbReference type="NCBI Taxonomy" id="1478221"/>
    <lineage>
        <taxon>Bacteria</taxon>
        <taxon>Bacillati</taxon>
        <taxon>Bacillota</taxon>
        <taxon>Clostridia</taxon>
        <taxon>Peptostreptococcales</taxon>
        <taxon>Thermotaleaceae</taxon>
        <taxon>Anaeromicrobium</taxon>
    </lineage>
</organism>
<dbReference type="Pfam" id="PF09338">
    <property type="entry name" value="Gly_reductase"/>
    <property type="match status" value="1"/>
</dbReference>
<proteinExistence type="predicted"/>
<dbReference type="EMBL" id="NIBG01000014">
    <property type="protein sequence ID" value="PAB58584.1"/>
    <property type="molecule type" value="Genomic_DNA"/>
</dbReference>
<dbReference type="Proteomes" id="UP000216024">
    <property type="component" value="Unassembled WGS sequence"/>
</dbReference>
<name>A0A267MG73_9FIRM</name>
<dbReference type="GO" id="GO:0050485">
    <property type="term" value="F:oxidoreductase activity, acting on X-H and Y-H to form an X-Y bond, with a disulfide as acceptor"/>
    <property type="evidence" value="ECO:0007669"/>
    <property type="project" value="InterPro"/>
</dbReference>
<keyword evidence="1" id="KW-0560">Oxidoreductase</keyword>
<evidence type="ECO:0000313" key="2">
    <source>
        <dbReference type="EMBL" id="PAB58584.1"/>
    </source>
</evidence>
<evidence type="ECO:0000313" key="3">
    <source>
        <dbReference type="Proteomes" id="UP000216024"/>
    </source>
</evidence>
<comment type="caution">
    <text evidence="2">The sequence shown here is derived from an EMBL/GenBank/DDBJ whole genome shotgun (WGS) entry which is preliminary data.</text>
</comment>
<keyword evidence="3" id="KW-1185">Reference proteome</keyword>
<evidence type="ECO:0000256" key="1">
    <source>
        <dbReference type="ARBA" id="ARBA00023002"/>
    </source>
</evidence>
<accession>A0A267MG73</accession>
<gene>
    <name evidence="2" type="ORF">CCE28_14920</name>
</gene>